<dbReference type="GO" id="GO:0008168">
    <property type="term" value="F:methyltransferase activity"/>
    <property type="evidence" value="ECO:0007669"/>
    <property type="project" value="UniProtKB-KW"/>
</dbReference>
<dbReference type="EMBL" id="CP151506">
    <property type="protein sequence ID" value="WZN63022.1"/>
    <property type="molecule type" value="Genomic_DNA"/>
</dbReference>
<dbReference type="InterPro" id="IPR051419">
    <property type="entry name" value="Lys/N-term_MeTrsfase_sf"/>
</dbReference>
<evidence type="ECO:0000256" key="1">
    <source>
        <dbReference type="ARBA" id="ARBA00008361"/>
    </source>
</evidence>
<dbReference type="PANTHER" id="PTHR12176:SF78">
    <property type="entry name" value="EEF1A LYSINE AND N-TERMINAL METHYLTRANSFERASE"/>
    <property type="match status" value="1"/>
</dbReference>
<dbReference type="InterPro" id="IPR029063">
    <property type="entry name" value="SAM-dependent_MTases_sf"/>
</dbReference>
<organism evidence="6 7">
    <name type="scientific">Chloropicon roscoffensis</name>
    <dbReference type="NCBI Taxonomy" id="1461544"/>
    <lineage>
        <taxon>Eukaryota</taxon>
        <taxon>Viridiplantae</taxon>
        <taxon>Chlorophyta</taxon>
        <taxon>Chloropicophyceae</taxon>
        <taxon>Chloropicales</taxon>
        <taxon>Chloropicaceae</taxon>
        <taxon>Chloropicon</taxon>
    </lineage>
</organism>
<reference evidence="6 7" key="1">
    <citation type="submission" date="2024-03" db="EMBL/GenBank/DDBJ databases">
        <title>Complete genome sequence of the green alga Chloropicon roscoffensis RCC1871.</title>
        <authorList>
            <person name="Lemieux C."/>
            <person name="Pombert J.-F."/>
            <person name="Otis C."/>
            <person name="Turmel M."/>
        </authorList>
    </citation>
    <scope>NUCLEOTIDE SEQUENCE [LARGE SCALE GENOMIC DNA]</scope>
    <source>
        <strain evidence="6 7">RCC1871</strain>
    </source>
</reference>
<dbReference type="GO" id="GO:0032259">
    <property type="term" value="P:methylation"/>
    <property type="evidence" value="ECO:0007669"/>
    <property type="project" value="UniProtKB-KW"/>
</dbReference>
<keyword evidence="3" id="KW-0808">Transferase</keyword>
<dbReference type="Gene3D" id="3.40.50.150">
    <property type="entry name" value="Vaccinia Virus protein VP39"/>
    <property type="match status" value="2"/>
</dbReference>
<gene>
    <name evidence="6" type="ORF">HKI87_06g45670</name>
</gene>
<proteinExistence type="inferred from homology"/>
<protein>
    <submittedName>
        <fullName evidence="6">EEF1A lysine and N-terminal methyltransferase</fullName>
    </submittedName>
</protein>
<dbReference type="PANTHER" id="PTHR12176">
    <property type="entry name" value="SAM-DEPENDENT METHYLTRANSFERASE SUPERFAMILY PROTEIN"/>
    <property type="match status" value="1"/>
</dbReference>
<keyword evidence="7" id="KW-1185">Reference proteome</keyword>
<evidence type="ECO:0000256" key="2">
    <source>
        <dbReference type="ARBA" id="ARBA00022603"/>
    </source>
</evidence>
<keyword evidence="2 6" id="KW-0489">Methyltransferase</keyword>
<evidence type="ECO:0000256" key="3">
    <source>
        <dbReference type="ARBA" id="ARBA00022679"/>
    </source>
</evidence>
<name>A0AAX4P9E9_9CHLO</name>
<comment type="similarity">
    <text evidence="1">Belongs to the methyltransferase superfamily.</text>
</comment>
<sequence>MSSSALIPDEYSDFRTKKFWEGFFVAREGKAFEWYGDYTTLGSLLSTSVPDTKAKVLVPGCGNSELSADLYDAGYEHIVNVDFSETCVREMLVQNVRKRPKMRWLVMDMTDMKAFQDASFAAVVDKGSLDALMGDAEDEGGNVAGMRFLCEVRRVLDTKCGTYVIVTLCQDHVLETILDSFSVLADENIAGDSKPKWSLCVCSIPVTRDMRDSPWKPSAVVATRKAEGTGGGGEGRGGALADVSFDFETYAVGKRRGPETEQMLNCRKVVERWERRAGQRMAAALHRAERVRKVERALSGVRSGQRVELDLPVDVPGHHGGSLAAPLPARFRASVLDFEGGGTKKKPSNPCAVFLVPQGREHEWLFSDREGQVELLAGCGVERLVVVSLLRGQAYGGMEDIQAELNGYVSRLAPSSLPDGFRIPYLTIKEGLGSRTEVGRTRSEMNGTIVVEDVDLEGEGGTSRRYRRMVFLDSSSLIQSEALIRDGAAGQQSEEEIIDHAYLSCRYHHAICAVAALAPRPEGGKERSRCLVVGLGGGGLSVFLSRQLPCDVTTVELDPSVEELARAHFGFRETEKLRSVVGCGLEAVRARADREGGALDLLVVDASGSASESISCPPASFLMDDFLASAAKALREGGIMAVNVVCRSENAFEGACRAISGHFSDVFFARLEDDVNKVVLAFKGGERAGAKAVEVARAAGEALRERQGTKAHRKDLLSCLERLERA</sequence>
<keyword evidence="4" id="KW-0511">Multifunctional enzyme</keyword>
<evidence type="ECO:0000313" key="6">
    <source>
        <dbReference type="EMBL" id="WZN63022.1"/>
    </source>
</evidence>
<dbReference type="CDD" id="cd02440">
    <property type="entry name" value="AdoMet_MTases"/>
    <property type="match status" value="1"/>
</dbReference>
<feature type="domain" description="Methyltransferase" evidence="5">
    <location>
        <begin position="56"/>
        <end position="130"/>
    </location>
</feature>
<evidence type="ECO:0000259" key="5">
    <source>
        <dbReference type="Pfam" id="PF13649"/>
    </source>
</evidence>
<dbReference type="AlphaFoldDB" id="A0AAX4P9E9"/>
<evidence type="ECO:0000256" key="4">
    <source>
        <dbReference type="ARBA" id="ARBA00023268"/>
    </source>
</evidence>
<dbReference type="SUPFAM" id="SSF53335">
    <property type="entry name" value="S-adenosyl-L-methionine-dependent methyltransferases"/>
    <property type="match status" value="2"/>
</dbReference>
<evidence type="ECO:0000313" key="7">
    <source>
        <dbReference type="Proteomes" id="UP001472866"/>
    </source>
</evidence>
<accession>A0AAX4P9E9</accession>
<dbReference type="Proteomes" id="UP001472866">
    <property type="component" value="Chromosome 06"/>
</dbReference>
<dbReference type="Pfam" id="PF13649">
    <property type="entry name" value="Methyltransf_25"/>
    <property type="match status" value="1"/>
</dbReference>
<dbReference type="InterPro" id="IPR041698">
    <property type="entry name" value="Methyltransf_25"/>
</dbReference>